<organism evidence="1 2">
    <name type="scientific">Paenibacillus chibensis</name>
    <dbReference type="NCBI Taxonomy" id="59846"/>
    <lineage>
        <taxon>Bacteria</taxon>
        <taxon>Bacillati</taxon>
        <taxon>Bacillota</taxon>
        <taxon>Bacilli</taxon>
        <taxon>Bacillales</taxon>
        <taxon>Paenibacillaceae</taxon>
        <taxon>Paenibacillus</taxon>
    </lineage>
</organism>
<accession>A0ABU6PQ94</accession>
<dbReference type="EMBL" id="JARTLD010000016">
    <property type="protein sequence ID" value="MED5017061.1"/>
    <property type="molecule type" value="Genomic_DNA"/>
</dbReference>
<evidence type="ECO:0000313" key="2">
    <source>
        <dbReference type="Proteomes" id="UP001343257"/>
    </source>
</evidence>
<feature type="non-terminal residue" evidence="1">
    <location>
        <position position="182"/>
    </location>
</feature>
<proteinExistence type="predicted"/>
<sequence>MRIAVYAVYMSGAWSIRRSLDMRVDMLWHRQEAERLGGMGRIVLLDGEMAYSLAMKLEQRFAEQPGMKIWDLAKWNQWTDEVLGEGMNGSDRFAAGKPGKLGGQTGRLNREVWTARGRMTSRHGGGSGRQQWIWDLDQEAPEEVYRLWAEPAGAGRMDAALHTASAAEALGRQAALLSSLLR</sequence>
<dbReference type="Proteomes" id="UP001343257">
    <property type="component" value="Unassembled WGS sequence"/>
</dbReference>
<keyword evidence="2" id="KW-1185">Reference proteome</keyword>
<comment type="caution">
    <text evidence="1">The sequence shown here is derived from an EMBL/GenBank/DDBJ whole genome shotgun (WGS) entry which is preliminary data.</text>
</comment>
<evidence type="ECO:0000313" key="1">
    <source>
        <dbReference type="EMBL" id="MED5017061.1"/>
    </source>
</evidence>
<protein>
    <submittedName>
        <fullName evidence="1">Uncharacterized protein</fullName>
    </submittedName>
</protein>
<reference evidence="1 2" key="1">
    <citation type="submission" date="2023-03" db="EMBL/GenBank/DDBJ databases">
        <title>Bacillus Genome Sequencing.</title>
        <authorList>
            <person name="Dunlap C."/>
        </authorList>
    </citation>
    <scope>NUCLEOTIDE SEQUENCE [LARGE SCALE GENOMIC DNA]</scope>
    <source>
        <strain evidence="1 2">NRS-52</strain>
    </source>
</reference>
<name>A0ABU6PQ94_9BACL</name>
<gene>
    <name evidence="1" type="ORF">P9847_07035</name>
</gene>